<evidence type="ECO:0000256" key="1">
    <source>
        <dbReference type="SAM" id="Phobius"/>
    </source>
</evidence>
<accession>A0A1B9NWU6</accession>
<sequence length="135" mass="15655">MMDKKQQRLIANFYSALDENISNELSFEQKKSIERAVIATGLGSNNNVDIRKSVSFFNKRYFFVFLLGRDYRNKMRSESPLALFFMTLLTCFGVVALFGLAVVILYLIKSALGIDIFHNFSFGIWDWFKEVMHIS</sequence>
<dbReference type="OrthoDB" id="6264467at2"/>
<feature type="transmembrane region" description="Helical" evidence="1">
    <location>
        <begin position="81"/>
        <end position="108"/>
    </location>
</feature>
<dbReference type="RefSeq" id="WP_017022347.1">
    <property type="nucleotide sequence ID" value="NZ_CAWMPN010000013.1"/>
</dbReference>
<dbReference type="EMBL" id="MAJU01000013">
    <property type="protein sequence ID" value="OCH20195.1"/>
    <property type="molecule type" value="Genomic_DNA"/>
</dbReference>
<proteinExistence type="predicted"/>
<keyword evidence="1" id="KW-0472">Membrane</keyword>
<keyword evidence="1" id="KW-1133">Transmembrane helix</keyword>
<evidence type="ECO:0008006" key="4">
    <source>
        <dbReference type="Google" id="ProtNLM"/>
    </source>
</evidence>
<gene>
    <name evidence="2" type="ORF">A6E04_00475</name>
</gene>
<evidence type="ECO:0000313" key="3">
    <source>
        <dbReference type="Proteomes" id="UP000093523"/>
    </source>
</evidence>
<keyword evidence="1" id="KW-0812">Transmembrane</keyword>
<dbReference type="STRING" id="688.A6E04_00475"/>
<dbReference type="AlphaFoldDB" id="A0A1B9NWU6"/>
<evidence type="ECO:0000313" key="2">
    <source>
        <dbReference type="EMBL" id="OCH20195.1"/>
    </source>
</evidence>
<protein>
    <recommendedName>
        <fullName evidence="4">3-phosphoshikimate 1-carboxyvinyltransferase</fullName>
    </recommendedName>
</protein>
<reference evidence="2 3" key="1">
    <citation type="submission" date="2016-06" db="EMBL/GenBank/DDBJ databases">
        <authorList>
            <person name="Kjaerup R.B."/>
            <person name="Dalgaard T.S."/>
            <person name="Juul-Madsen H.R."/>
        </authorList>
    </citation>
    <scope>NUCLEOTIDE SEQUENCE [LARGE SCALE GENOMIC DNA]</scope>
    <source>
        <strain evidence="2 3">1S159</strain>
    </source>
</reference>
<comment type="caution">
    <text evidence="2">The sequence shown here is derived from an EMBL/GenBank/DDBJ whole genome shotgun (WGS) entry which is preliminary data.</text>
</comment>
<organism evidence="2 3">
    <name type="scientific">Aliivibrio logei</name>
    <name type="common">Vibrio logei</name>
    <dbReference type="NCBI Taxonomy" id="688"/>
    <lineage>
        <taxon>Bacteria</taxon>
        <taxon>Pseudomonadati</taxon>
        <taxon>Pseudomonadota</taxon>
        <taxon>Gammaproteobacteria</taxon>
        <taxon>Vibrionales</taxon>
        <taxon>Vibrionaceae</taxon>
        <taxon>Aliivibrio</taxon>
    </lineage>
</organism>
<name>A0A1B9NWU6_ALILO</name>
<dbReference type="Proteomes" id="UP000093523">
    <property type="component" value="Unassembled WGS sequence"/>
</dbReference>